<accession>A0A939LRS5</accession>
<gene>
    <name evidence="5" type="ORF">J4G33_03945</name>
</gene>
<organism evidence="5 6">
    <name type="scientific">Actinotalea soli</name>
    <dbReference type="NCBI Taxonomy" id="2819234"/>
    <lineage>
        <taxon>Bacteria</taxon>
        <taxon>Bacillati</taxon>
        <taxon>Actinomycetota</taxon>
        <taxon>Actinomycetes</taxon>
        <taxon>Micrococcales</taxon>
        <taxon>Cellulomonadaceae</taxon>
        <taxon>Actinotalea</taxon>
    </lineage>
</organism>
<feature type="compositionally biased region" description="Low complexity" evidence="2">
    <location>
        <begin position="120"/>
        <end position="136"/>
    </location>
</feature>
<dbReference type="Pfam" id="PF01510">
    <property type="entry name" value="Amidase_2"/>
    <property type="match status" value="1"/>
</dbReference>
<feature type="region of interest" description="Disordered" evidence="2">
    <location>
        <begin position="64"/>
        <end position="198"/>
    </location>
</feature>
<evidence type="ECO:0000313" key="5">
    <source>
        <dbReference type="EMBL" id="MBO1750949.1"/>
    </source>
</evidence>
<dbReference type="Proteomes" id="UP000664209">
    <property type="component" value="Unassembled WGS sequence"/>
</dbReference>
<dbReference type="PANTHER" id="PTHR11022:SF41">
    <property type="entry name" value="PEPTIDOGLYCAN-RECOGNITION PROTEIN LC-RELATED"/>
    <property type="match status" value="1"/>
</dbReference>
<sequence length="939" mass="96588">MSVRLVGSTAALALVATLAVPTTAMGAPPAATDSIVTSPSEVTVEELDLGGVDEASLEEIVEEATAPESALRSLLEDDGAPPSDGAAPTPETEESATASPAPTEDGTEVEGATPEPGESAAPAETSGPTGTTAPETSEAEESIPTEGDGVAGQQEEDQTATSTPDSGEAPPSPEGQENEAAPEPTQTPDPAEEHAEEVDPDVLTAELEVEPFAVMGITWDLTEDLTDVAVRFRVRMEGTWTEWDEVAVDDAVPDADTEDGSAPVTRGASEPVVAFDADGIQVWAEAATGTVQGLKVVLVDPGEDPTGIPSAAQTAVGKPAIITRAQWGAVESQVTCDPDYSRDVRSAVVHHTASTNTYDANQVPGLLRGFMAYHTRPEASGGRGWCDIGYNFLVDKFGRIFEGRTGGVDKPVVGVHVGGFNSRTIGVSAIGNYDTAQAPAALTESISRIIAWKFSIQRISAGTSVSMVSGGGATRFPAGTSVSLPTIFGHRDTQSTACPGRYLYAQLPAIRSRVAAIANATVAASPLGNWENVSATGSGINVSGWALEVGSTATVTLRVSVGGQNHLIAANRNRADVGRAHPASGPLHGFSASVPAGNGRHAVCVTAINQGAGSDTNLGCLWVRVSNATPVGKVDTIRATANGVNVSGWAFDPDTANPINVHIRVGSTLTSIRADRSRPDVGRAHGRGDNHGFNVTLPAAEGSHRVCVNAINVPSGTNPALGACKTVQIGNPPIGHLDAVTVSGSTVSVRGWALDPDTTAPSSVHIQVDGRSVRSVRADSPRADIGRIYGLGDNHGFRGSVEVPDGARRICVFAIDATGGRTNTLLGCRNVVVTNAAPIGHVDAVSGGSGTVTVRGWALDPDTTAPIRVHVYVDGRAVRSVLASDPRADVGRIYGMGNNHGYRTTVAAPPGPRTVCVFAINATPGRNTQTGCRQATVRG</sequence>
<dbReference type="GO" id="GO:0008270">
    <property type="term" value="F:zinc ion binding"/>
    <property type="evidence" value="ECO:0007669"/>
    <property type="project" value="InterPro"/>
</dbReference>
<evidence type="ECO:0000313" key="6">
    <source>
        <dbReference type="Proteomes" id="UP000664209"/>
    </source>
</evidence>
<feature type="signal peptide" evidence="3">
    <location>
        <begin position="1"/>
        <end position="26"/>
    </location>
</feature>
<evidence type="ECO:0000256" key="2">
    <source>
        <dbReference type="SAM" id="MobiDB-lite"/>
    </source>
</evidence>
<comment type="similarity">
    <text evidence="1">Belongs to the N-acetylmuramoyl-L-alanine amidase 2 family.</text>
</comment>
<keyword evidence="3" id="KW-0732">Signal</keyword>
<reference evidence="5" key="1">
    <citation type="submission" date="2021-03" db="EMBL/GenBank/DDBJ databases">
        <title>Actinotalea soli sp. nov., isolated from soil.</title>
        <authorList>
            <person name="Ping W."/>
            <person name="Zhang J."/>
        </authorList>
    </citation>
    <scope>NUCLEOTIDE SEQUENCE</scope>
    <source>
        <strain evidence="5">BY-33</strain>
    </source>
</reference>
<name>A0A939LRS5_9CELL</name>
<keyword evidence="6" id="KW-1185">Reference proteome</keyword>
<dbReference type="InterPro" id="IPR015510">
    <property type="entry name" value="PGRP"/>
</dbReference>
<dbReference type="InterPro" id="IPR006619">
    <property type="entry name" value="PGRP_domain_met/bac"/>
</dbReference>
<evidence type="ECO:0000259" key="4">
    <source>
        <dbReference type="SMART" id="SM00701"/>
    </source>
</evidence>
<dbReference type="GO" id="GO:0008745">
    <property type="term" value="F:N-acetylmuramoyl-L-alanine amidase activity"/>
    <property type="evidence" value="ECO:0007669"/>
    <property type="project" value="InterPro"/>
</dbReference>
<dbReference type="RefSeq" id="WP_208054550.1">
    <property type="nucleotide sequence ID" value="NZ_JAGEMK010000001.1"/>
</dbReference>
<dbReference type="AlphaFoldDB" id="A0A939LRS5"/>
<proteinExistence type="inferred from homology"/>
<dbReference type="GO" id="GO:0009253">
    <property type="term" value="P:peptidoglycan catabolic process"/>
    <property type="evidence" value="ECO:0007669"/>
    <property type="project" value="InterPro"/>
</dbReference>
<dbReference type="CDD" id="cd06583">
    <property type="entry name" value="PGRP"/>
    <property type="match status" value="1"/>
</dbReference>
<dbReference type="InterPro" id="IPR002502">
    <property type="entry name" value="Amidase_domain"/>
</dbReference>
<dbReference type="InterPro" id="IPR036505">
    <property type="entry name" value="Amidase/PGRP_sf"/>
</dbReference>
<dbReference type="SMART" id="SM00701">
    <property type="entry name" value="PGRP"/>
    <property type="match status" value="1"/>
</dbReference>
<dbReference type="EMBL" id="JAGEMK010000001">
    <property type="protein sequence ID" value="MBO1750949.1"/>
    <property type="molecule type" value="Genomic_DNA"/>
</dbReference>
<feature type="chain" id="PRO_5037151858" evidence="3">
    <location>
        <begin position="27"/>
        <end position="939"/>
    </location>
</feature>
<comment type="caution">
    <text evidence="5">The sequence shown here is derived from an EMBL/GenBank/DDBJ whole genome shotgun (WGS) entry which is preliminary data.</text>
</comment>
<feature type="domain" description="Peptidoglycan recognition protein family" evidence="4">
    <location>
        <begin position="319"/>
        <end position="472"/>
    </location>
</feature>
<evidence type="ECO:0000256" key="3">
    <source>
        <dbReference type="SAM" id="SignalP"/>
    </source>
</evidence>
<protein>
    <submittedName>
        <fullName evidence="5">N-acetylmuramoyl-L-alanine amidase</fullName>
    </submittedName>
</protein>
<evidence type="ECO:0000256" key="1">
    <source>
        <dbReference type="ARBA" id="ARBA00007553"/>
    </source>
</evidence>
<dbReference type="SUPFAM" id="SSF55846">
    <property type="entry name" value="N-acetylmuramoyl-L-alanine amidase-like"/>
    <property type="match status" value="1"/>
</dbReference>
<dbReference type="PANTHER" id="PTHR11022">
    <property type="entry name" value="PEPTIDOGLYCAN RECOGNITION PROTEIN"/>
    <property type="match status" value="1"/>
</dbReference>
<dbReference type="Gene3D" id="3.40.80.10">
    <property type="entry name" value="Peptidoglycan recognition protein-like"/>
    <property type="match status" value="1"/>
</dbReference>